<dbReference type="Proteomes" id="UP001254165">
    <property type="component" value="Unassembled WGS sequence"/>
</dbReference>
<dbReference type="RefSeq" id="WP_315623863.1">
    <property type="nucleotide sequence ID" value="NZ_JAUHMF010000001.1"/>
</dbReference>
<protein>
    <recommendedName>
        <fullName evidence="3">Cytochrome c7-like domain-containing protein</fullName>
    </recommendedName>
</protein>
<accession>A0ABU3NMM5</accession>
<gene>
    <name evidence="1" type="ORF">QYE77_02960</name>
</gene>
<evidence type="ECO:0000313" key="1">
    <source>
        <dbReference type="EMBL" id="MDT8897212.1"/>
    </source>
</evidence>
<reference evidence="1 2" key="1">
    <citation type="submission" date="2023-07" db="EMBL/GenBank/DDBJ databases">
        <title>Novel species of Thermanaerothrix with wide hydrolytic capabilities.</title>
        <authorList>
            <person name="Zayulina K.S."/>
            <person name="Podosokorskaya O.A."/>
            <person name="Elcheninov A.G."/>
        </authorList>
    </citation>
    <scope>NUCLEOTIDE SEQUENCE [LARGE SCALE GENOMIC DNA]</scope>
    <source>
        <strain evidence="1 2">4228-RoL</strain>
    </source>
</reference>
<sequence>MKQPSKFVLYLFGILILVAVLVGCQSQTATPTAGEPTAAPQVCPTPEACPPDLSGEIPFWQKWQASGHADAEAAAFTHWNNEEPPEIPATCAKCHSSQGFLDYVGADGSEAFKVDANAPVGTVITCNTCHNEATLALDTVKFPSGAELTGLGREAICMTCHQGAASKVQVDEAIQKAGATDEDQVVGELGFINVHYYAAAISRYGSQVKGGYEYDGKRYDVLFEHVVGMQTCTDCHDSHSLEVKVETCSTCHEGATSVEALRDIRMASSQVDYDGDGNVEEGIYYEIDGLRQMLYQAIQAYASEVAGTPIVYSAEAYPYFFIDTNKNGQADTDETQYPNRYNAWTPRLEKAAFNYQVSMKDPGGYAHGAKYIIQLLYDSIESLNEKLSQPVDLSKAHRNDPGHFAGSEEAFRHWDAEGKVPNTCVKCHTAEGLPQYLAEGVNISMVPSNGLLCETCHSNLTTYERYQVEAVTFPSGAKLGFADKADANLCLNCHQGRDSTVTVNRAIAGKDPDTVDENLSFRNVHYFAAGATLFGTEAKGIYEYAGKTYVGLFKHVQGVETCTDCHDAHSLEVKTASCQGCHQVDDPAKIRMTSKADYDGDGDTQEGLKGEVETMKELLYAAIQAYAKEVAGKPIVYSPVAYPYFFVDTNANGQADADEINFQNRYNAWTPRLLTAAYNYQYAQKDPGGYVHNGLYVIQALYDSIADLGTKVKVDLTKLVRP</sequence>
<comment type="caution">
    <text evidence="1">The sequence shown here is derived from an EMBL/GenBank/DDBJ whole genome shotgun (WGS) entry which is preliminary data.</text>
</comment>
<dbReference type="SUPFAM" id="SSF48695">
    <property type="entry name" value="Multiheme cytochromes"/>
    <property type="match status" value="2"/>
</dbReference>
<evidence type="ECO:0008006" key="3">
    <source>
        <dbReference type="Google" id="ProtNLM"/>
    </source>
</evidence>
<name>A0ABU3NMM5_9CHLR</name>
<proteinExistence type="predicted"/>
<dbReference type="Gene3D" id="1.10.1130.10">
    <property type="entry name" value="Flavocytochrome C3, Chain A"/>
    <property type="match status" value="2"/>
</dbReference>
<dbReference type="Gene3D" id="3.90.10.10">
    <property type="entry name" value="Cytochrome C3"/>
    <property type="match status" value="2"/>
</dbReference>
<dbReference type="EMBL" id="JAUHMF010000001">
    <property type="protein sequence ID" value="MDT8897212.1"/>
    <property type="molecule type" value="Genomic_DNA"/>
</dbReference>
<dbReference type="InterPro" id="IPR036280">
    <property type="entry name" value="Multihaem_cyt_sf"/>
</dbReference>
<dbReference type="PROSITE" id="PS51257">
    <property type="entry name" value="PROKAR_LIPOPROTEIN"/>
    <property type="match status" value="1"/>
</dbReference>
<keyword evidence="2" id="KW-1185">Reference proteome</keyword>
<evidence type="ECO:0000313" key="2">
    <source>
        <dbReference type="Proteomes" id="UP001254165"/>
    </source>
</evidence>
<organism evidence="1 2">
    <name type="scientific">Thermanaerothrix solaris</name>
    <dbReference type="NCBI Taxonomy" id="3058434"/>
    <lineage>
        <taxon>Bacteria</taxon>
        <taxon>Bacillati</taxon>
        <taxon>Chloroflexota</taxon>
        <taxon>Anaerolineae</taxon>
        <taxon>Anaerolineales</taxon>
        <taxon>Anaerolineaceae</taxon>
        <taxon>Thermanaerothrix</taxon>
    </lineage>
</organism>